<comment type="function">
    <text evidence="5">Part of the endoplasmic reticulum membrane protein complex (EMC) that enables the energy-independent insertion into endoplasmic reticulum membranes of newly synthesized membrane proteins.</text>
</comment>
<feature type="domain" description="EMC2 TPR-like" evidence="6">
    <location>
        <begin position="86"/>
        <end position="195"/>
    </location>
</feature>
<name>A0AAN8PZD7_POLSC</name>
<keyword evidence="3 4" id="KW-0802">TPR repeat</keyword>
<dbReference type="GO" id="GO:0072546">
    <property type="term" value="C:EMC complex"/>
    <property type="evidence" value="ECO:0007669"/>
    <property type="project" value="UniProtKB-UniRule"/>
</dbReference>
<dbReference type="Proteomes" id="UP001372834">
    <property type="component" value="Unassembled WGS sequence"/>
</dbReference>
<keyword evidence="5" id="KW-0472">Membrane</keyword>
<protein>
    <recommendedName>
        <fullName evidence="5">ER membrane protein complex subunit 2</fullName>
    </recommendedName>
</protein>
<evidence type="ECO:0000256" key="3">
    <source>
        <dbReference type="ARBA" id="ARBA00022803"/>
    </source>
</evidence>
<evidence type="ECO:0000259" key="6">
    <source>
        <dbReference type="Pfam" id="PF22890"/>
    </source>
</evidence>
<evidence type="ECO:0000256" key="2">
    <source>
        <dbReference type="ARBA" id="ARBA00022737"/>
    </source>
</evidence>
<gene>
    <name evidence="8" type="ORF">RUM43_002288</name>
    <name evidence="7" type="ORF">RUM44_010322</name>
</gene>
<keyword evidence="5" id="KW-0256">Endoplasmic reticulum</keyword>
<dbReference type="SUPFAM" id="SSF48452">
    <property type="entry name" value="TPR-like"/>
    <property type="match status" value="1"/>
</dbReference>
<dbReference type="InterPro" id="IPR011990">
    <property type="entry name" value="TPR-like_helical_dom_sf"/>
</dbReference>
<evidence type="ECO:0000313" key="10">
    <source>
        <dbReference type="Proteomes" id="UP001372834"/>
    </source>
</evidence>
<sequence>MDHGNLCWMEARDLLRQWREDNVRKSREVVDLWEQVLSHKEHKLGDEKYLILEQVCIAAADVNKIGIIDQCLYSLHNEFPGSLRVKRLQVLKLELAEKYDEALKFLDELCKIDETNPAPRKKRIAIFKSKGNIPEAVKELTEYLKKFMSDEEAWQELSELYLIEQDYGKAAFCMEEVILISPHNHLYHQRYADIKYTQGGYDNLEIARSHYCLAIKLSPNNMRALYGLFLCAANIAVHQKTLSQKKKESSKLASWALKQIQEKYAEVSSTKNCLSSLEGLMSNLQLTSP</sequence>
<dbReference type="InterPro" id="IPR055217">
    <property type="entry name" value="TPR_EMC2"/>
</dbReference>
<evidence type="ECO:0000256" key="1">
    <source>
        <dbReference type="ARBA" id="ARBA00010361"/>
    </source>
</evidence>
<dbReference type="InterPro" id="IPR039856">
    <property type="entry name" value="EMC2-like"/>
</dbReference>
<reference evidence="8 10" key="1">
    <citation type="submission" date="2023-10" db="EMBL/GenBank/DDBJ databases">
        <title>Genomes of two closely related lineages of the louse Polyplax serrata with different host specificities.</title>
        <authorList>
            <person name="Martinu J."/>
            <person name="Tarabai H."/>
            <person name="Stefka J."/>
            <person name="Hypsa V."/>
        </authorList>
    </citation>
    <scope>NUCLEOTIDE SEQUENCE [LARGE SCALE GENOMIC DNA]</scope>
    <source>
        <strain evidence="7">98ZLc_SE</strain>
        <strain evidence="8">HR10_N</strain>
    </source>
</reference>
<dbReference type="Pfam" id="PF22890">
    <property type="entry name" value="TPR_EMC2"/>
    <property type="match status" value="1"/>
</dbReference>
<dbReference type="AlphaFoldDB" id="A0AAN8PZD7"/>
<evidence type="ECO:0000313" key="7">
    <source>
        <dbReference type="EMBL" id="KAK6627843.1"/>
    </source>
</evidence>
<dbReference type="InterPro" id="IPR019734">
    <property type="entry name" value="TPR_rpt"/>
</dbReference>
<comment type="subunit">
    <text evidence="5">Component of the ER membrane protein complex (EMC).</text>
</comment>
<feature type="repeat" description="TPR" evidence="4">
    <location>
        <begin position="151"/>
        <end position="184"/>
    </location>
</feature>
<dbReference type="EMBL" id="JAWJWE010000036">
    <property type="protein sequence ID" value="KAK6628473.1"/>
    <property type="molecule type" value="Genomic_DNA"/>
</dbReference>
<dbReference type="PROSITE" id="PS50005">
    <property type="entry name" value="TPR"/>
    <property type="match status" value="1"/>
</dbReference>
<keyword evidence="2" id="KW-0677">Repeat</keyword>
<dbReference type="EMBL" id="JAWJWF010000045">
    <property type="protein sequence ID" value="KAK6627843.1"/>
    <property type="molecule type" value="Genomic_DNA"/>
</dbReference>
<evidence type="ECO:0000256" key="4">
    <source>
        <dbReference type="PROSITE-ProRule" id="PRU00339"/>
    </source>
</evidence>
<dbReference type="Gene3D" id="1.25.40.10">
    <property type="entry name" value="Tetratricopeptide repeat domain"/>
    <property type="match status" value="1"/>
</dbReference>
<evidence type="ECO:0000313" key="9">
    <source>
        <dbReference type="Proteomes" id="UP001359485"/>
    </source>
</evidence>
<dbReference type="PANTHER" id="PTHR12760">
    <property type="entry name" value="TETRATRICOPEPTIDE REPEAT PROTEIN"/>
    <property type="match status" value="1"/>
</dbReference>
<proteinExistence type="inferred from homology"/>
<comment type="subcellular location">
    <subcellularLocation>
        <location evidence="5">Endoplasmic reticulum membrane</location>
        <topology evidence="5">Peripheral membrane protein</topology>
        <orientation evidence="5">Cytoplasmic side</orientation>
    </subcellularLocation>
</comment>
<evidence type="ECO:0000256" key="5">
    <source>
        <dbReference type="RuleBase" id="RU367091"/>
    </source>
</evidence>
<dbReference type="FunFam" id="1.25.40.10:FF:000478">
    <property type="entry name" value="GG16802"/>
    <property type="match status" value="1"/>
</dbReference>
<accession>A0AAN8PZD7</accession>
<comment type="similarity">
    <text evidence="1 5">Belongs to the EMC2 family.</text>
</comment>
<evidence type="ECO:0000313" key="8">
    <source>
        <dbReference type="EMBL" id="KAK6628473.1"/>
    </source>
</evidence>
<dbReference type="Proteomes" id="UP001359485">
    <property type="component" value="Unassembled WGS sequence"/>
</dbReference>
<comment type="caution">
    <text evidence="8">The sequence shown here is derived from an EMBL/GenBank/DDBJ whole genome shotgun (WGS) entry which is preliminary data.</text>
</comment>
<keyword evidence="9" id="KW-1185">Reference proteome</keyword>
<organism evidence="8 10">
    <name type="scientific">Polyplax serrata</name>
    <name type="common">Common mouse louse</name>
    <dbReference type="NCBI Taxonomy" id="468196"/>
    <lineage>
        <taxon>Eukaryota</taxon>
        <taxon>Metazoa</taxon>
        <taxon>Ecdysozoa</taxon>
        <taxon>Arthropoda</taxon>
        <taxon>Hexapoda</taxon>
        <taxon>Insecta</taxon>
        <taxon>Pterygota</taxon>
        <taxon>Neoptera</taxon>
        <taxon>Paraneoptera</taxon>
        <taxon>Psocodea</taxon>
        <taxon>Troctomorpha</taxon>
        <taxon>Phthiraptera</taxon>
        <taxon>Anoplura</taxon>
        <taxon>Polyplacidae</taxon>
        <taxon>Polyplax</taxon>
    </lineage>
</organism>